<evidence type="ECO:0000256" key="8">
    <source>
        <dbReference type="SAM" id="SignalP"/>
    </source>
</evidence>
<sequence>MRPSHASLLCILTASISNCATATASYGHQPEPQNAGNLEDAPTDTPPFDGENSYSYTGTFKESLGNGSGDSETGKWMMVGSAVFVAFMVFVVFCASQGYKVMKRKRVVIRPGALAVEEDRRTQVEGLDEFKKKPCTDKIMSKDTTSNITDAVVSKLPPFTFGTHAADFQEISVATLAGACSGFASKKILKGAGLAVGLGFMSLQALTYTGVVKVDWQKIESKISSGLDVDGDGKLTPNDFKSVGLRFIHNLSTDLPSAGGFAGGFFLGFARG</sequence>
<evidence type="ECO:0000256" key="7">
    <source>
        <dbReference type="SAM" id="Phobius"/>
    </source>
</evidence>
<keyword evidence="3 7" id="KW-0812">Transmembrane</keyword>
<dbReference type="Proteomes" id="UP000320333">
    <property type="component" value="Unassembled WGS sequence"/>
</dbReference>
<evidence type="ECO:0000313" key="9">
    <source>
        <dbReference type="EMBL" id="TPX78618.1"/>
    </source>
</evidence>
<dbReference type="EMBL" id="QEAP01000002">
    <property type="protein sequence ID" value="TPX78618.1"/>
    <property type="molecule type" value="Genomic_DNA"/>
</dbReference>
<protein>
    <recommendedName>
        <fullName evidence="11">EF-hand domain-containing protein</fullName>
    </recommendedName>
</protein>
<dbReference type="Pfam" id="PF04930">
    <property type="entry name" value="FUN14"/>
    <property type="match status" value="1"/>
</dbReference>
<keyword evidence="8" id="KW-0732">Signal</keyword>
<evidence type="ECO:0000256" key="1">
    <source>
        <dbReference type="ARBA" id="ARBA00004370"/>
    </source>
</evidence>
<dbReference type="STRING" id="246404.A0A507FTT5"/>
<evidence type="ECO:0008006" key="11">
    <source>
        <dbReference type="Google" id="ProtNLM"/>
    </source>
</evidence>
<dbReference type="AlphaFoldDB" id="A0A507FTT5"/>
<gene>
    <name evidence="9" type="ORF">CcCBS67573_g00164</name>
</gene>
<evidence type="ECO:0000256" key="3">
    <source>
        <dbReference type="ARBA" id="ARBA00022692"/>
    </source>
</evidence>
<organism evidence="9 10">
    <name type="scientific">Chytriomyces confervae</name>
    <dbReference type="NCBI Taxonomy" id="246404"/>
    <lineage>
        <taxon>Eukaryota</taxon>
        <taxon>Fungi</taxon>
        <taxon>Fungi incertae sedis</taxon>
        <taxon>Chytridiomycota</taxon>
        <taxon>Chytridiomycota incertae sedis</taxon>
        <taxon>Chytridiomycetes</taxon>
        <taxon>Chytridiales</taxon>
        <taxon>Chytriomycetaceae</taxon>
        <taxon>Chytriomyces</taxon>
    </lineage>
</organism>
<dbReference type="InterPro" id="IPR018247">
    <property type="entry name" value="EF_Hand_1_Ca_BS"/>
</dbReference>
<dbReference type="PANTHER" id="PTHR21346:SF10">
    <property type="entry name" value="TRANSMEMBRANE PROTEIN"/>
    <property type="match status" value="1"/>
</dbReference>
<evidence type="ECO:0000256" key="5">
    <source>
        <dbReference type="ARBA" id="ARBA00023136"/>
    </source>
</evidence>
<accession>A0A507FTT5</accession>
<comment type="subcellular location">
    <subcellularLocation>
        <location evidence="1">Membrane</location>
    </subcellularLocation>
</comment>
<proteinExistence type="inferred from homology"/>
<dbReference type="PANTHER" id="PTHR21346">
    <property type="entry name" value="FUN14 DOMAIN CONTAINING"/>
    <property type="match status" value="1"/>
</dbReference>
<dbReference type="InterPro" id="IPR007014">
    <property type="entry name" value="FUN14"/>
</dbReference>
<dbReference type="PROSITE" id="PS00018">
    <property type="entry name" value="EF_HAND_1"/>
    <property type="match status" value="1"/>
</dbReference>
<evidence type="ECO:0000256" key="2">
    <source>
        <dbReference type="ARBA" id="ARBA00009160"/>
    </source>
</evidence>
<dbReference type="OrthoDB" id="163794at2759"/>
<keyword evidence="4 7" id="KW-1133">Transmembrane helix</keyword>
<feature type="compositionally biased region" description="Polar residues" evidence="6">
    <location>
        <begin position="25"/>
        <end position="36"/>
    </location>
</feature>
<evidence type="ECO:0000313" key="10">
    <source>
        <dbReference type="Proteomes" id="UP000320333"/>
    </source>
</evidence>
<keyword evidence="10" id="KW-1185">Reference proteome</keyword>
<reference evidence="9 10" key="1">
    <citation type="journal article" date="2019" name="Sci. Rep.">
        <title>Comparative genomics of chytrid fungi reveal insights into the obligate biotrophic and pathogenic lifestyle of Synchytrium endobioticum.</title>
        <authorList>
            <person name="van de Vossenberg B.T.L.H."/>
            <person name="Warris S."/>
            <person name="Nguyen H.D.T."/>
            <person name="van Gent-Pelzer M.P.E."/>
            <person name="Joly D.L."/>
            <person name="van de Geest H.C."/>
            <person name="Bonants P.J.M."/>
            <person name="Smith D.S."/>
            <person name="Levesque C.A."/>
            <person name="van der Lee T.A.J."/>
        </authorList>
    </citation>
    <scope>NUCLEOTIDE SEQUENCE [LARGE SCALE GENOMIC DNA]</scope>
    <source>
        <strain evidence="9 10">CBS 675.73</strain>
    </source>
</reference>
<dbReference type="GO" id="GO:0016020">
    <property type="term" value="C:membrane"/>
    <property type="evidence" value="ECO:0007669"/>
    <property type="project" value="UniProtKB-SubCell"/>
</dbReference>
<keyword evidence="5 7" id="KW-0472">Membrane</keyword>
<comment type="caution">
    <text evidence="9">The sequence shown here is derived from an EMBL/GenBank/DDBJ whole genome shotgun (WGS) entry which is preliminary data.</text>
</comment>
<evidence type="ECO:0000256" key="4">
    <source>
        <dbReference type="ARBA" id="ARBA00022989"/>
    </source>
</evidence>
<comment type="similarity">
    <text evidence="2">Belongs to the FUN14 family.</text>
</comment>
<feature type="signal peptide" evidence="8">
    <location>
        <begin position="1"/>
        <end position="24"/>
    </location>
</feature>
<name>A0A507FTT5_9FUNG</name>
<feature type="region of interest" description="Disordered" evidence="6">
    <location>
        <begin position="25"/>
        <end position="52"/>
    </location>
</feature>
<feature type="chain" id="PRO_5021360875" description="EF-hand domain-containing protein" evidence="8">
    <location>
        <begin position="25"/>
        <end position="272"/>
    </location>
</feature>
<feature type="transmembrane region" description="Helical" evidence="7">
    <location>
        <begin position="76"/>
        <end position="96"/>
    </location>
</feature>
<evidence type="ECO:0000256" key="6">
    <source>
        <dbReference type="SAM" id="MobiDB-lite"/>
    </source>
</evidence>